<evidence type="ECO:0000256" key="5">
    <source>
        <dbReference type="ARBA" id="ARBA00023136"/>
    </source>
</evidence>
<dbReference type="RefSeq" id="WP_209879460.1">
    <property type="nucleotide sequence ID" value="NZ_JAGGLV010000037.1"/>
</dbReference>
<keyword evidence="2" id="KW-1003">Cell membrane</keyword>
<evidence type="ECO:0000256" key="6">
    <source>
        <dbReference type="SAM" id="Phobius"/>
    </source>
</evidence>
<comment type="subcellular location">
    <subcellularLocation>
        <location evidence="1">Cell membrane</location>
        <topology evidence="1">Multi-pass membrane protein</topology>
    </subcellularLocation>
</comment>
<comment type="caution">
    <text evidence="8">The sequence shown here is derived from an EMBL/GenBank/DDBJ whole genome shotgun (WGS) entry which is preliminary data.</text>
</comment>
<reference evidence="8 9" key="1">
    <citation type="submission" date="2021-03" db="EMBL/GenBank/DDBJ databases">
        <title>Genomic Encyclopedia of Type Strains, Phase IV (KMG-IV): sequencing the most valuable type-strain genomes for metagenomic binning, comparative biology and taxonomic classification.</title>
        <authorList>
            <person name="Goeker M."/>
        </authorList>
    </citation>
    <scope>NUCLEOTIDE SEQUENCE [LARGE SCALE GENOMIC DNA]</scope>
    <source>
        <strain evidence="8 9">DSM 101953</strain>
    </source>
</reference>
<proteinExistence type="predicted"/>
<dbReference type="InterPro" id="IPR027379">
    <property type="entry name" value="CLS_N"/>
</dbReference>
<evidence type="ECO:0000256" key="1">
    <source>
        <dbReference type="ARBA" id="ARBA00004651"/>
    </source>
</evidence>
<dbReference type="Pfam" id="PF13396">
    <property type="entry name" value="PLDc_N"/>
    <property type="match status" value="1"/>
</dbReference>
<keyword evidence="3 6" id="KW-0812">Transmembrane</keyword>
<evidence type="ECO:0000256" key="4">
    <source>
        <dbReference type="ARBA" id="ARBA00022989"/>
    </source>
</evidence>
<dbReference type="PROSITE" id="PS51257">
    <property type="entry name" value="PROKAR_LIPOPROTEIN"/>
    <property type="match status" value="1"/>
</dbReference>
<evidence type="ECO:0000313" key="9">
    <source>
        <dbReference type="Proteomes" id="UP000773462"/>
    </source>
</evidence>
<accession>A0ABS4P1H3</accession>
<dbReference type="EMBL" id="JAGGLV010000037">
    <property type="protein sequence ID" value="MBP2116153.1"/>
    <property type="molecule type" value="Genomic_DNA"/>
</dbReference>
<evidence type="ECO:0000313" key="8">
    <source>
        <dbReference type="EMBL" id="MBP2116153.1"/>
    </source>
</evidence>
<protein>
    <submittedName>
        <fullName evidence="8">Heme/copper-type cytochrome/quinol oxidase subunit 3</fullName>
    </submittedName>
</protein>
<keyword evidence="5 6" id="KW-0472">Membrane</keyword>
<sequence>MKAHLTVEKFVFWALTATILVSCIVLGYAISPYMGEFMEENLTWLIVISLLALLFLGLNVLIAVFIYKDASRRRMNAWLWVTAVIYIPNFIGLILYLLARKQHHIHIASNAGNEGIRCPHCGHLI</sequence>
<feature type="transmembrane region" description="Helical" evidence="6">
    <location>
        <begin position="42"/>
        <end position="66"/>
    </location>
</feature>
<evidence type="ECO:0000256" key="3">
    <source>
        <dbReference type="ARBA" id="ARBA00022692"/>
    </source>
</evidence>
<feature type="domain" description="Cardiolipin synthase N-terminal" evidence="7">
    <location>
        <begin position="58"/>
        <end position="100"/>
    </location>
</feature>
<feature type="transmembrane region" description="Helical" evidence="6">
    <location>
        <begin position="78"/>
        <end position="99"/>
    </location>
</feature>
<dbReference type="Proteomes" id="UP000773462">
    <property type="component" value="Unassembled WGS sequence"/>
</dbReference>
<keyword evidence="4 6" id="KW-1133">Transmembrane helix</keyword>
<organism evidence="8 9">
    <name type="scientific">Paenibacillus silagei</name>
    <dbReference type="NCBI Taxonomy" id="1670801"/>
    <lineage>
        <taxon>Bacteria</taxon>
        <taxon>Bacillati</taxon>
        <taxon>Bacillota</taxon>
        <taxon>Bacilli</taxon>
        <taxon>Bacillales</taxon>
        <taxon>Paenibacillaceae</taxon>
        <taxon>Paenibacillus</taxon>
    </lineage>
</organism>
<feature type="transmembrane region" description="Helical" evidence="6">
    <location>
        <begin position="12"/>
        <end position="30"/>
    </location>
</feature>
<keyword evidence="9" id="KW-1185">Reference proteome</keyword>
<name>A0ABS4P1H3_9BACL</name>
<gene>
    <name evidence="8" type="ORF">J2Z70_006368</name>
</gene>
<evidence type="ECO:0000256" key="2">
    <source>
        <dbReference type="ARBA" id="ARBA00022475"/>
    </source>
</evidence>
<evidence type="ECO:0000259" key="7">
    <source>
        <dbReference type="Pfam" id="PF13396"/>
    </source>
</evidence>